<organism evidence="3 4">
    <name type="scientific">Ameca splendens</name>
    <dbReference type="NCBI Taxonomy" id="208324"/>
    <lineage>
        <taxon>Eukaryota</taxon>
        <taxon>Metazoa</taxon>
        <taxon>Chordata</taxon>
        <taxon>Craniata</taxon>
        <taxon>Vertebrata</taxon>
        <taxon>Euteleostomi</taxon>
        <taxon>Actinopterygii</taxon>
        <taxon>Neopterygii</taxon>
        <taxon>Teleostei</taxon>
        <taxon>Neoteleostei</taxon>
        <taxon>Acanthomorphata</taxon>
        <taxon>Ovalentaria</taxon>
        <taxon>Atherinomorphae</taxon>
        <taxon>Cyprinodontiformes</taxon>
        <taxon>Goodeidae</taxon>
        <taxon>Ameca</taxon>
    </lineage>
</organism>
<evidence type="ECO:0000313" key="4">
    <source>
        <dbReference type="Proteomes" id="UP001469553"/>
    </source>
</evidence>
<protein>
    <submittedName>
        <fullName evidence="3">Uncharacterized protein</fullName>
    </submittedName>
</protein>
<keyword evidence="2" id="KW-0732">Signal</keyword>
<accession>A0ABV0Z1Y4</accession>
<dbReference type="EMBL" id="JAHRIP010048449">
    <property type="protein sequence ID" value="MEQ2299762.1"/>
    <property type="molecule type" value="Genomic_DNA"/>
</dbReference>
<reference evidence="3 4" key="1">
    <citation type="submission" date="2021-06" db="EMBL/GenBank/DDBJ databases">
        <authorList>
            <person name="Palmer J.M."/>
        </authorList>
    </citation>
    <scope>NUCLEOTIDE SEQUENCE [LARGE SCALE GENOMIC DNA]</scope>
    <source>
        <strain evidence="3 4">AS_MEX2019</strain>
        <tissue evidence="3">Muscle</tissue>
    </source>
</reference>
<sequence>MLVWWCLCGGSDHAAAWRVPGLWSLAFEDVLGRVCLSGIGLVLLFFTAGIPLCRVYGYFVVVPGVCLPWTATCGFTTGAFEGRGYLPLSALGAECCERFTFLIIIASLYRSFLHSPKKKITFSHNHEIRIS</sequence>
<evidence type="ECO:0000313" key="3">
    <source>
        <dbReference type="EMBL" id="MEQ2299762.1"/>
    </source>
</evidence>
<dbReference type="Proteomes" id="UP001469553">
    <property type="component" value="Unassembled WGS sequence"/>
</dbReference>
<feature type="chain" id="PRO_5047182564" evidence="2">
    <location>
        <begin position="17"/>
        <end position="131"/>
    </location>
</feature>
<gene>
    <name evidence="3" type="ORF">AMECASPLE_018360</name>
</gene>
<feature type="signal peptide" evidence="2">
    <location>
        <begin position="1"/>
        <end position="16"/>
    </location>
</feature>
<evidence type="ECO:0000256" key="2">
    <source>
        <dbReference type="SAM" id="SignalP"/>
    </source>
</evidence>
<name>A0ABV0Z1Y4_9TELE</name>
<keyword evidence="1" id="KW-0472">Membrane</keyword>
<keyword evidence="4" id="KW-1185">Reference proteome</keyword>
<keyword evidence="1" id="KW-0812">Transmembrane</keyword>
<proteinExistence type="predicted"/>
<feature type="transmembrane region" description="Helical" evidence="1">
    <location>
        <begin position="55"/>
        <end position="80"/>
    </location>
</feature>
<comment type="caution">
    <text evidence="3">The sequence shown here is derived from an EMBL/GenBank/DDBJ whole genome shotgun (WGS) entry which is preliminary data.</text>
</comment>
<evidence type="ECO:0000256" key="1">
    <source>
        <dbReference type="SAM" id="Phobius"/>
    </source>
</evidence>
<feature type="transmembrane region" description="Helical" evidence="1">
    <location>
        <begin position="30"/>
        <end position="48"/>
    </location>
</feature>
<keyword evidence="1" id="KW-1133">Transmembrane helix</keyword>